<dbReference type="PANTHER" id="PTHR48475">
    <property type="entry name" value="RIBONUCLEASE H"/>
    <property type="match status" value="1"/>
</dbReference>
<comment type="caution">
    <text evidence="1">The sequence shown here is derived from an EMBL/GenBank/DDBJ whole genome shotgun (WGS) entry which is preliminary data.</text>
</comment>
<dbReference type="EMBL" id="AMZH03000369">
    <property type="protein sequence ID" value="RRT84106.1"/>
    <property type="molecule type" value="Genomic_DNA"/>
</dbReference>
<proteinExistence type="predicted"/>
<dbReference type="AlphaFoldDB" id="A0A427B6N5"/>
<evidence type="ECO:0000313" key="1">
    <source>
        <dbReference type="EMBL" id="RRT84106.1"/>
    </source>
</evidence>
<organism evidence="1 2">
    <name type="scientific">Ensete ventricosum</name>
    <name type="common">Abyssinian banana</name>
    <name type="synonym">Musa ensete</name>
    <dbReference type="NCBI Taxonomy" id="4639"/>
    <lineage>
        <taxon>Eukaryota</taxon>
        <taxon>Viridiplantae</taxon>
        <taxon>Streptophyta</taxon>
        <taxon>Embryophyta</taxon>
        <taxon>Tracheophyta</taxon>
        <taxon>Spermatophyta</taxon>
        <taxon>Magnoliopsida</taxon>
        <taxon>Liliopsida</taxon>
        <taxon>Zingiberales</taxon>
        <taxon>Musaceae</taxon>
        <taxon>Ensete</taxon>
    </lineage>
</organism>
<dbReference type="Proteomes" id="UP000287651">
    <property type="component" value="Unassembled WGS sequence"/>
</dbReference>
<sequence length="137" mass="15883">MEESPYNLALVTKAILPPEVVFPTLRIKHFEEKTTGLGLRVNLDLIEELRVEVHLRFLTYQKVIAQLYNRRVRPRRVGDGDLVLRKAKVNNPGHTRGKLASVLGHPHHLRLYLCYGYNGWLGATRTWHISNLKKFYA</sequence>
<name>A0A427B6N5_ENSVE</name>
<protein>
    <submittedName>
        <fullName evidence="1">Uncharacterized protein</fullName>
    </submittedName>
</protein>
<evidence type="ECO:0000313" key="2">
    <source>
        <dbReference type="Proteomes" id="UP000287651"/>
    </source>
</evidence>
<dbReference type="PANTHER" id="PTHR48475:SF2">
    <property type="entry name" value="RIBONUCLEASE H"/>
    <property type="match status" value="1"/>
</dbReference>
<reference evidence="1 2" key="1">
    <citation type="journal article" date="2014" name="Agronomy (Basel)">
        <title>A Draft Genome Sequence for Ensete ventricosum, the Drought-Tolerant Tree Against Hunger.</title>
        <authorList>
            <person name="Harrison J."/>
            <person name="Moore K.A."/>
            <person name="Paszkiewicz K."/>
            <person name="Jones T."/>
            <person name="Grant M."/>
            <person name="Ambacheew D."/>
            <person name="Muzemil S."/>
            <person name="Studholme D.J."/>
        </authorList>
    </citation>
    <scope>NUCLEOTIDE SEQUENCE [LARGE SCALE GENOMIC DNA]</scope>
</reference>
<gene>
    <name evidence="1" type="ORF">B296_00015248</name>
</gene>
<accession>A0A427B6N5</accession>